<keyword evidence="5" id="KW-1015">Disulfide bond</keyword>
<keyword evidence="3" id="KW-0399">Innate immunity</keyword>
<dbReference type="GO" id="GO:0006958">
    <property type="term" value="P:complement activation, classical pathway"/>
    <property type="evidence" value="ECO:0007669"/>
    <property type="project" value="UniProtKB-KW"/>
</dbReference>
<protein>
    <recommendedName>
        <fullName evidence="8">Anaphylatoxin-like domain-containing protein</fullName>
    </recommendedName>
</protein>
<dbReference type="GO" id="GO:0006954">
    <property type="term" value="P:inflammatory response"/>
    <property type="evidence" value="ECO:0007669"/>
    <property type="project" value="UniProtKB-KW"/>
</dbReference>
<dbReference type="AlphaFoldDB" id="A0A8C0XGI7"/>
<evidence type="ECO:0000313" key="9">
    <source>
        <dbReference type="Ensembl" id="ENSCCNP00000022813.1"/>
    </source>
</evidence>
<reference evidence="9" key="1">
    <citation type="submission" date="2023-09" db="UniProtKB">
        <authorList>
            <consortium name="Ensembl"/>
        </authorList>
    </citation>
    <scope>IDENTIFICATION</scope>
</reference>
<evidence type="ECO:0000256" key="2">
    <source>
        <dbReference type="ARBA" id="ARBA00022525"/>
    </source>
</evidence>
<evidence type="ECO:0000259" key="8">
    <source>
        <dbReference type="PROSITE" id="PS01178"/>
    </source>
</evidence>
<keyword evidence="3" id="KW-0391">Immunity</keyword>
<evidence type="ECO:0000256" key="7">
    <source>
        <dbReference type="SAM" id="MobiDB-lite"/>
    </source>
</evidence>
<dbReference type="SMART" id="SM00104">
    <property type="entry name" value="ANATO"/>
    <property type="match status" value="1"/>
</dbReference>
<dbReference type="PROSITE" id="PS01177">
    <property type="entry name" value="ANAPHYLATOXIN_1"/>
    <property type="match status" value="1"/>
</dbReference>
<evidence type="ECO:0000256" key="3">
    <source>
        <dbReference type="ARBA" id="ARBA00022588"/>
    </source>
</evidence>
<evidence type="ECO:0000256" key="4">
    <source>
        <dbReference type="ARBA" id="ARBA00022875"/>
    </source>
</evidence>
<dbReference type="InterPro" id="IPR000020">
    <property type="entry name" value="Anaphylatoxin/fibulin"/>
</dbReference>
<dbReference type="GO" id="GO:0045087">
    <property type="term" value="P:innate immune response"/>
    <property type="evidence" value="ECO:0007669"/>
    <property type="project" value="UniProtKB-KW"/>
</dbReference>
<dbReference type="PROSITE" id="PS01178">
    <property type="entry name" value="ANAPHYLATOXIN_2"/>
    <property type="match status" value="1"/>
</dbReference>
<feature type="domain" description="Anaphylatoxin-like" evidence="8">
    <location>
        <begin position="17"/>
        <end position="52"/>
    </location>
</feature>
<dbReference type="GO" id="GO:0005615">
    <property type="term" value="C:extracellular space"/>
    <property type="evidence" value="ECO:0007669"/>
    <property type="project" value="UniProtKB-ARBA"/>
</dbReference>
<evidence type="ECO:0000256" key="1">
    <source>
        <dbReference type="ARBA" id="ARBA00004613"/>
    </source>
</evidence>
<comment type="subcellular location">
    <subcellularLocation>
        <location evidence="1">Secreted</location>
    </subcellularLocation>
</comment>
<accession>A0A8C0XGI7</accession>
<dbReference type="CDD" id="cd00017">
    <property type="entry name" value="ANATO"/>
    <property type="match status" value="1"/>
</dbReference>
<name>A0A8C0XGI7_CASCN</name>
<keyword evidence="4" id="KW-0180">Complement pathway</keyword>
<evidence type="ECO:0000256" key="6">
    <source>
        <dbReference type="ARBA" id="ARBA00023198"/>
    </source>
</evidence>
<dbReference type="InterPro" id="IPR001840">
    <property type="entry name" value="Anaphylatoxn_comp_syst_dom"/>
</dbReference>
<dbReference type="Pfam" id="PF01821">
    <property type="entry name" value="ANATO"/>
    <property type="match status" value="1"/>
</dbReference>
<proteinExistence type="predicted"/>
<dbReference type="PRINTS" id="PR00004">
    <property type="entry name" value="ANAPHYLATOXN"/>
</dbReference>
<evidence type="ECO:0000256" key="5">
    <source>
        <dbReference type="ARBA" id="ARBA00023157"/>
    </source>
</evidence>
<sequence length="99" mass="10961">MDKGGIGQYKSKELRKCCEDGMRDNPMRFTCQRRARFISQGEACVKAFMDCCTYLAQLREQHRREGKLGLARSESHLGGDSGGGEGHTCQYVENGGAPV</sequence>
<organism evidence="9">
    <name type="scientific">Castor canadensis</name>
    <name type="common">American beaver</name>
    <dbReference type="NCBI Taxonomy" id="51338"/>
    <lineage>
        <taxon>Eukaryota</taxon>
        <taxon>Metazoa</taxon>
        <taxon>Chordata</taxon>
        <taxon>Craniata</taxon>
        <taxon>Vertebrata</taxon>
        <taxon>Euteleostomi</taxon>
        <taxon>Mammalia</taxon>
        <taxon>Eutheria</taxon>
        <taxon>Euarchontoglires</taxon>
        <taxon>Glires</taxon>
        <taxon>Rodentia</taxon>
        <taxon>Castorimorpha</taxon>
        <taxon>Castoridae</taxon>
        <taxon>Castor</taxon>
    </lineage>
</organism>
<feature type="region of interest" description="Disordered" evidence="7">
    <location>
        <begin position="71"/>
        <end position="99"/>
    </location>
</feature>
<keyword evidence="2" id="KW-0964">Secreted</keyword>
<keyword evidence="6" id="KW-0395">Inflammatory response</keyword>
<dbReference type="SUPFAM" id="SSF47686">
    <property type="entry name" value="Anaphylotoxins (complement system)"/>
    <property type="match status" value="1"/>
</dbReference>
<dbReference type="Gene3D" id="1.20.91.20">
    <property type="entry name" value="Anaphylotoxins (complement system)"/>
    <property type="match status" value="1"/>
</dbReference>
<dbReference type="FunFam" id="1.20.91.20:FF:000001">
    <property type="entry name" value="Complement C3"/>
    <property type="match status" value="1"/>
</dbReference>
<dbReference type="Ensembl" id="ENSCCNT00000029202.1">
    <property type="protein sequence ID" value="ENSCCNP00000022813.1"/>
    <property type="gene ID" value="ENSCCNG00000022448.1"/>
</dbReference>
<dbReference type="InterPro" id="IPR018081">
    <property type="entry name" value="Anaphylatoxin_comp_syst"/>
</dbReference>